<dbReference type="InterPro" id="IPR007921">
    <property type="entry name" value="CHAP_dom"/>
</dbReference>
<evidence type="ECO:0000313" key="3">
    <source>
        <dbReference type="Proteomes" id="UP000095552"/>
    </source>
</evidence>
<reference evidence="2 3" key="1">
    <citation type="submission" date="2016-08" db="EMBL/GenBank/DDBJ databases">
        <title>Draft genome of Fabibacter sp. strain SK-8.</title>
        <authorList>
            <person name="Wong S.-K."/>
            <person name="Hamasaki K."/>
            <person name="Yoshizawa S."/>
        </authorList>
    </citation>
    <scope>NUCLEOTIDE SEQUENCE [LARGE SCALE GENOMIC DNA]</scope>
    <source>
        <strain evidence="2 3">SK-8</strain>
    </source>
</reference>
<dbReference type="Pfam" id="PF01471">
    <property type="entry name" value="PG_binding_1"/>
    <property type="match status" value="1"/>
</dbReference>
<dbReference type="Gene3D" id="1.10.101.10">
    <property type="entry name" value="PGBD-like superfamily/PGBD"/>
    <property type="match status" value="1"/>
</dbReference>
<accession>A0A1E5T2U5</accession>
<dbReference type="EMBL" id="MDGQ01000005">
    <property type="protein sequence ID" value="OEK05597.1"/>
    <property type="molecule type" value="Genomic_DNA"/>
</dbReference>
<sequence length="171" mass="18777">MNYCCVKLNLEHTGKANARSWMHVGKKTKNPKPGDIVVFWRESIQSWKGHVAIFTGFSADGTQVFCLGGNQGNRVSIAAYSADKVLGFRRLEKQTSNALPAPVLRKGSRGKEVEKLQIILNQLGYNCGDPDGAFGQMTHDALILFQSNNRLAIDGVYGNGSKDMIESLMQS</sequence>
<comment type="caution">
    <text evidence="2">The sequence shown here is derived from an EMBL/GenBank/DDBJ whole genome shotgun (WGS) entry which is preliminary data.</text>
</comment>
<dbReference type="SUPFAM" id="SSF47090">
    <property type="entry name" value="PGBD-like"/>
    <property type="match status" value="1"/>
</dbReference>
<dbReference type="InterPro" id="IPR013423">
    <property type="entry name" value="CHP02594"/>
</dbReference>
<dbReference type="AlphaFoldDB" id="A0A1E5T2U5"/>
<keyword evidence="3" id="KW-1185">Reference proteome</keyword>
<gene>
    <name evidence="2" type="ORF">BFP71_14625</name>
</gene>
<name>A0A1E5T2U5_9BACT</name>
<organism evidence="2 3">
    <name type="scientific">Roseivirga misakiensis</name>
    <dbReference type="NCBI Taxonomy" id="1563681"/>
    <lineage>
        <taxon>Bacteria</taxon>
        <taxon>Pseudomonadati</taxon>
        <taxon>Bacteroidota</taxon>
        <taxon>Cytophagia</taxon>
        <taxon>Cytophagales</taxon>
        <taxon>Roseivirgaceae</taxon>
        <taxon>Roseivirga</taxon>
    </lineage>
</organism>
<dbReference type="Pfam" id="PF05257">
    <property type="entry name" value="CHAP"/>
    <property type="match status" value="1"/>
</dbReference>
<protein>
    <recommendedName>
        <fullName evidence="1">Peptidase C51 domain-containing protein</fullName>
    </recommendedName>
</protein>
<proteinExistence type="predicted"/>
<dbReference type="STRING" id="1563681.BFP71_14625"/>
<evidence type="ECO:0000259" key="1">
    <source>
        <dbReference type="PROSITE" id="PS50911"/>
    </source>
</evidence>
<dbReference type="InterPro" id="IPR036365">
    <property type="entry name" value="PGBD-like_sf"/>
</dbReference>
<dbReference type="Gene3D" id="3.90.1720.10">
    <property type="entry name" value="endopeptidase domain like (from Nostoc punctiforme)"/>
    <property type="match status" value="1"/>
</dbReference>
<evidence type="ECO:0000313" key="2">
    <source>
        <dbReference type="EMBL" id="OEK05597.1"/>
    </source>
</evidence>
<dbReference type="PROSITE" id="PS50911">
    <property type="entry name" value="CHAP"/>
    <property type="match status" value="1"/>
</dbReference>
<dbReference type="InterPro" id="IPR002477">
    <property type="entry name" value="Peptidoglycan-bd-like"/>
</dbReference>
<dbReference type="Proteomes" id="UP000095552">
    <property type="component" value="Unassembled WGS sequence"/>
</dbReference>
<dbReference type="InterPro" id="IPR036366">
    <property type="entry name" value="PGBDSf"/>
</dbReference>
<dbReference type="InterPro" id="IPR038765">
    <property type="entry name" value="Papain-like_cys_pep_sf"/>
</dbReference>
<dbReference type="NCBIfam" id="TIGR02594">
    <property type="entry name" value="TIGR02594 family protein"/>
    <property type="match status" value="1"/>
</dbReference>
<feature type="domain" description="Peptidase C51" evidence="1">
    <location>
        <begin position="1"/>
        <end position="90"/>
    </location>
</feature>
<dbReference type="SUPFAM" id="SSF54001">
    <property type="entry name" value="Cysteine proteinases"/>
    <property type="match status" value="1"/>
</dbReference>